<comment type="similarity">
    <text evidence="2 16">Belongs to the class-I pyridine nucleotide-disulfide oxidoreductase family.</text>
</comment>
<evidence type="ECO:0000256" key="3">
    <source>
        <dbReference type="ARBA" id="ARBA00012608"/>
    </source>
</evidence>
<dbReference type="FunFam" id="3.30.390.30:FF:000001">
    <property type="entry name" value="Dihydrolipoyl dehydrogenase"/>
    <property type="match status" value="1"/>
</dbReference>
<keyword evidence="14" id="KW-0547">Nucleotide-binding</keyword>
<feature type="binding site" evidence="14">
    <location>
        <position position="213"/>
    </location>
    <ligand>
        <name>NAD(+)</name>
        <dbReference type="ChEBI" id="CHEBI:57540"/>
    </ligand>
</feature>
<dbReference type="Gene3D" id="3.30.390.30">
    <property type="match status" value="1"/>
</dbReference>
<feature type="binding site" evidence="14">
    <location>
        <begin position="153"/>
        <end position="155"/>
    </location>
    <ligand>
        <name>FAD</name>
        <dbReference type="ChEBI" id="CHEBI:57692"/>
    </ligand>
</feature>
<dbReference type="InterPro" id="IPR012999">
    <property type="entry name" value="Pyr_OxRdtase_I_AS"/>
</dbReference>
<keyword evidence="8 16" id="KW-0560">Oxidoreductase</keyword>
<evidence type="ECO:0000313" key="19">
    <source>
        <dbReference type="EMBL" id="WAW09776.1"/>
    </source>
</evidence>
<dbReference type="Pfam" id="PF07992">
    <property type="entry name" value="Pyr_redox_2"/>
    <property type="match status" value="1"/>
</dbReference>
<dbReference type="AlphaFoldDB" id="A0A9E9LWY7"/>
<dbReference type="PRINTS" id="PR00368">
    <property type="entry name" value="FADPNR"/>
</dbReference>
<evidence type="ECO:0000256" key="1">
    <source>
        <dbReference type="ARBA" id="ARBA00004496"/>
    </source>
</evidence>
<protein>
    <recommendedName>
        <fullName evidence="4 16">Dihydrolipoyl dehydrogenase</fullName>
        <ecNumber evidence="3 16">1.8.1.4</ecNumber>
    </recommendedName>
</protein>
<dbReference type="SUPFAM" id="SSF51905">
    <property type="entry name" value="FAD/NAD(P)-binding domain"/>
    <property type="match status" value="1"/>
</dbReference>
<comment type="cofactor">
    <cofactor evidence="14 16">
        <name>FAD</name>
        <dbReference type="ChEBI" id="CHEBI:57692"/>
    </cofactor>
    <text evidence="14 16">Binds 1 FAD per subunit.</text>
</comment>
<dbReference type="InterPro" id="IPR006258">
    <property type="entry name" value="Lipoamide_DH"/>
</dbReference>
<proteinExistence type="inferred from homology"/>
<dbReference type="NCBIfam" id="TIGR01350">
    <property type="entry name" value="lipoamide_DH"/>
    <property type="match status" value="1"/>
</dbReference>
<feature type="binding site" evidence="14">
    <location>
        <begin position="328"/>
        <end position="331"/>
    </location>
    <ligand>
        <name>FAD</name>
        <dbReference type="ChEBI" id="CHEBI:57692"/>
    </ligand>
</feature>
<evidence type="ECO:0000256" key="5">
    <source>
        <dbReference type="ARBA" id="ARBA00022490"/>
    </source>
</evidence>
<evidence type="ECO:0000256" key="16">
    <source>
        <dbReference type="RuleBase" id="RU003692"/>
    </source>
</evidence>
<dbReference type="RefSeq" id="WP_269308779.1">
    <property type="nucleotide sequence ID" value="NZ_CP098242.1"/>
</dbReference>
<evidence type="ECO:0000256" key="2">
    <source>
        <dbReference type="ARBA" id="ARBA00007532"/>
    </source>
</evidence>
<keyword evidence="6 16" id="KW-0285">Flavoprotein</keyword>
<evidence type="ECO:0000256" key="14">
    <source>
        <dbReference type="PIRSR" id="PIRSR000350-3"/>
    </source>
</evidence>
<dbReference type="EMBL" id="CP098242">
    <property type="protein sequence ID" value="WAW09776.1"/>
    <property type="molecule type" value="Genomic_DNA"/>
</dbReference>
<keyword evidence="7 14" id="KW-0274">FAD</keyword>
<comment type="catalytic activity">
    <reaction evidence="12 16">
        <text>N(6)-[(R)-dihydrolipoyl]-L-lysyl-[protein] + NAD(+) = N(6)-[(R)-lipoyl]-L-lysyl-[protein] + NADH + H(+)</text>
        <dbReference type="Rhea" id="RHEA:15045"/>
        <dbReference type="Rhea" id="RHEA-COMP:10474"/>
        <dbReference type="Rhea" id="RHEA-COMP:10475"/>
        <dbReference type="ChEBI" id="CHEBI:15378"/>
        <dbReference type="ChEBI" id="CHEBI:57540"/>
        <dbReference type="ChEBI" id="CHEBI:57945"/>
        <dbReference type="ChEBI" id="CHEBI:83099"/>
        <dbReference type="ChEBI" id="CHEBI:83100"/>
        <dbReference type="EC" id="1.8.1.4"/>
    </reaction>
</comment>
<feature type="binding site" evidence="14">
    <location>
        <position position="58"/>
    </location>
    <ligand>
        <name>FAD</name>
        <dbReference type="ChEBI" id="CHEBI:57692"/>
    </ligand>
</feature>
<feature type="active site" description="Proton acceptor" evidence="13">
    <location>
        <position position="454"/>
    </location>
</feature>
<evidence type="ECO:0000256" key="11">
    <source>
        <dbReference type="ARBA" id="ARBA00023284"/>
    </source>
</evidence>
<keyword evidence="11 16" id="KW-0676">Redox-active center</keyword>
<feature type="binding site" evidence="14">
    <location>
        <position position="281"/>
    </location>
    <ligand>
        <name>NAD(+)</name>
        <dbReference type="ChEBI" id="CHEBI:57540"/>
    </ligand>
</feature>
<dbReference type="InterPro" id="IPR023753">
    <property type="entry name" value="FAD/NAD-binding_dom"/>
</dbReference>
<dbReference type="PRINTS" id="PR00411">
    <property type="entry name" value="PNDRDTASEI"/>
</dbReference>
<evidence type="ECO:0000256" key="8">
    <source>
        <dbReference type="ARBA" id="ARBA00023002"/>
    </source>
</evidence>
<name>A0A9E9LWY7_9BURK</name>
<organism evidence="19 20">
    <name type="scientific">Oxalobacter vibrioformis</name>
    <dbReference type="NCBI Taxonomy" id="933080"/>
    <lineage>
        <taxon>Bacteria</taxon>
        <taxon>Pseudomonadati</taxon>
        <taxon>Pseudomonadota</taxon>
        <taxon>Betaproteobacteria</taxon>
        <taxon>Burkholderiales</taxon>
        <taxon>Oxalobacteraceae</taxon>
        <taxon>Oxalobacter</taxon>
    </lineage>
</organism>
<dbReference type="InterPro" id="IPR016156">
    <property type="entry name" value="FAD/NAD-linked_Rdtase_dimer_sf"/>
</dbReference>
<feature type="binding site" evidence="14">
    <location>
        <position position="322"/>
    </location>
    <ligand>
        <name>FAD</name>
        <dbReference type="ChEBI" id="CHEBI:57692"/>
    </ligand>
</feature>
<feature type="disulfide bond" description="Redox-active" evidence="15">
    <location>
        <begin position="49"/>
        <end position="54"/>
    </location>
</feature>
<evidence type="ECO:0000256" key="10">
    <source>
        <dbReference type="ARBA" id="ARBA00023157"/>
    </source>
</evidence>
<evidence type="ECO:0000256" key="4">
    <source>
        <dbReference type="ARBA" id="ARBA00016961"/>
    </source>
</evidence>
<dbReference type="PANTHER" id="PTHR22912">
    <property type="entry name" value="DISULFIDE OXIDOREDUCTASE"/>
    <property type="match status" value="1"/>
</dbReference>
<reference evidence="19" key="1">
    <citation type="journal article" date="2022" name="Front. Microbiol.">
        <title>New perspectives on an old grouping: The genomic and phenotypic variability of Oxalobacter formigenes and the implications for calcium oxalate stone prevention.</title>
        <authorList>
            <person name="Chmiel J.A."/>
            <person name="Carr C."/>
            <person name="Stuivenberg G.A."/>
            <person name="Venema R."/>
            <person name="Chanyi R.M."/>
            <person name="Al K.F."/>
            <person name="Giguere D."/>
            <person name="Say H."/>
            <person name="Akouris P.P."/>
            <person name="Dominguez Romero S.A."/>
            <person name="Kwong A."/>
            <person name="Tai V."/>
            <person name="Koval S.F."/>
            <person name="Razvi H."/>
            <person name="Bjazevic J."/>
            <person name="Burton J.P."/>
        </authorList>
    </citation>
    <scope>NUCLEOTIDE SEQUENCE</scope>
    <source>
        <strain evidence="19">WoOx3</strain>
    </source>
</reference>
<keyword evidence="10" id="KW-1015">Disulfide bond</keyword>
<sequence length="475" mass="50307">MGILVDVGVIGAGPGGYIAAIRAAQLGLSVACIDDWKNVSSGPAPGGTCVNVGCIPSKALLESSANFDMVKNGAAAHGIEVKGATLNLNRMLGRKDDVVKRSNEGILFLFRKNGVSFYHGTASFAGTSEAGYELKVSGKEEQFLTCRHVIIATGSTPRSLPDLAFDEKRILSNAGALAMESVPKRLGIIGAGVIGLELGSVWHRLGSKVTLLESQPTLLSMADRQIAGEALKFMRAQGLTIQTGAAIRNIDTAQSSVTVEYDDANGSVQRATFDRLIVAIGRVPRTSGLDAHNIGLKLDERGFIAVDGECRTNLQNVWAIGDVVRGPMLAHKAQEEGIAVADRIAGKYGHVNYATIPSIVYTHPEVAWAGKTEQELEAEGCEFRAGTFPFMANGRARAMNSTEGFVKILADAHTDEVLGVHMIGPMVSELIAEVVLAMSFKASSEDIAQVCHAHPTLSEAVREAALGVNGRLLNY</sequence>
<comment type="miscellaneous">
    <text evidence="16">The active site is a redox-active disulfide bond.</text>
</comment>
<gene>
    <name evidence="19" type="primary">lpdA</name>
    <name evidence="19" type="ORF">NB640_11200</name>
</gene>
<dbReference type="InterPro" id="IPR050151">
    <property type="entry name" value="Class-I_Pyr_Nuc-Dis_Oxidored"/>
</dbReference>
<evidence type="ECO:0000256" key="15">
    <source>
        <dbReference type="PIRSR" id="PIRSR000350-4"/>
    </source>
</evidence>
<dbReference type="GO" id="GO:0005737">
    <property type="term" value="C:cytoplasm"/>
    <property type="evidence" value="ECO:0007669"/>
    <property type="project" value="UniProtKB-SubCell"/>
</dbReference>
<comment type="subcellular location">
    <subcellularLocation>
        <location evidence="1">Cytoplasm</location>
    </subcellularLocation>
</comment>
<feature type="domain" description="FAD/NAD(P)-binding" evidence="18">
    <location>
        <begin position="6"/>
        <end position="337"/>
    </location>
</feature>
<dbReference type="Pfam" id="PF02852">
    <property type="entry name" value="Pyr_redox_dim"/>
    <property type="match status" value="1"/>
</dbReference>
<evidence type="ECO:0000256" key="6">
    <source>
        <dbReference type="ARBA" id="ARBA00022630"/>
    </source>
</evidence>
<evidence type="ECO:0000259" key="18">
    <source>
        <dbReference type="Pfam" id="PF07992"/>
    </source>
</evidence>
<feature type="binding site" evidence="14">
    <location>
        <begin position="190"/>
        <end position="197"/>
    </location>
    <ligand>
        <name>NAD(+)</name>
        <dbReference type="ChEBI" id="CHEBI:57540"/>
    </ligand>
</feature>
<dbReference type="KEGG" id="ovb:NB640_11200"/>
<dbReference type="Proteomes" id="UP001156215">
    <property type="component" value="Chromosome"/>
</dbReference>
<dbReference type="PROSITE" id="PS00076">
    <property type="entry name" value="PYRIDINE_REDOX_1"/>
    <property type="match status" value="1"/>
</dbReference>
<evidence type="ECO:0000256" key="9">
    <source>
        <dbReference type="ARBA" id="ARBA00023027"/>
    </source>
</evidence>
<keyword evidence="5" id="KW-0963">Cytoplasm</keyword>
<evidence type="ECO:0000259" key="17">
    <source>
        <dbReference type="Pfam" id="PF02852"/>
    </source>
</evidence>
<accession>A0A9E9LWY7</accession>
<keyword evidence="9 14" id="KW-0520">NAD</keyword>
<evidence type="ECO:0000256" key="13">
    <source>
        <dbReference type="PIRSR" id="PIRSR000350-2"/>
    </source>
</evidence>
<keyword evidence="20" id="KW-1185">Reference proteome</keyword>
<feature type="domain" description="Pyridine nucleotide-disulphide oxidoreductase dimerisation" evidence="17">
    <location>
        <begin position="356"/>
        <end position="465"/>
    </location>
</feature>
<dbReference type="PANTHER" id="PTHR22912:SF224">
    <property type="entry name" value="DIHYDROLIPOYL DEHYDROGENASE"/>
    <property type="match status" value="1"/>
</dbReference>
<dbReference type="GO" id="GO:0004148">
    <property type="term" value="F:dihydrolipoyl dehydrogenase (NADH) activity"/>
    <property type="evidence" value="ECO:0007669"/>
    <property type="project" value="UniProtKB-EC"/>
</dbReference>
<dbReference type="Gene3D" id="3.50.50.60">
    <property type="entry name" value="FAD/NAD(P)-binding domain"/>
    <property type="match status" value="2"/>
</dbReference>
<evidence type="ECO:0000256" key="7">
    <source>
        <dbReference type="ARBA" id="ARBA00022827"/>
    </source>
</evidence>
<dbReference type="InterPro" id="IPR001100">
    <property type="entry name" value="Pyr_nuc-diS_OxRdtase"/>
</dbReference>
<dbReference type="InterPro" id="IPR004099">
    <property type="entry name" value="Pyr_nucl-diS_OxRdtase_dimer"/>
</dbReference>
<evidence type="ECO:0000313" key="20">
    <source>
        <dbReference type="Proteomes" id="UP001156215"/>
    </source>
</evidence>
<evidence type="ECO:0000256" key="12">
    <source>
        <dbReference type="ARBA" id="ARBA00049187"/>
    </source>
</evidence>
<dbReference type="GO" id="GO:0006103">
    <property type="term" value="P:2-oxoglutarate metabolic process"/>
    <property type="evidence" value="ECO:0007669"/>
    <property type="project" value="TreeGrafter"/>
</dbReference>
<dbReference type="PIRSF" id="PIRSF000350">
    <property type="entry name" value="Mercury_reductase_MerA"/>
    <property type="match status" value="1"/>
</dbReference>
<dbReference type="GO" id="GO:0050660">
    <property type="term" value="F:flavin adenine dinucleotide binding"/>
    <property type="evidence" value="ECO:0007669"/>
    <property type="project" value="InterPro"/>
</dbReference>
<dbReference type="EC" id="1.8.1.4" evidence="3 16"/>
<dbReference type="InterPro" id="IPR036188">
    <property type="entry name" value="FAD/NAD-bd_sf"/>
</dbReference>
<dbReference type="SUPFAM" id="SSF55424">
    <property type="entry name" value="FAD/NAD-linked reductases, dimerisation (C-terminal) domain"/>
    <property type="match status" value="1"/>
</dbReference>